<dbReference type="RefSeq" id="XP_020438853.1">
    <property type="nucleotide sequence ID" value="XM_020571579.1"/>
</dbReference>
<dbReference type="SUPFAM" id="SSF48484">
    <property type="entry name" value="Lipoxigenase"/>
    <property type="match status" value="1"/>
</dbReference>
<dbReference type="InParanoid" id="D3AWS6"/>
<keyword evidence="2" id="KW-1185">Reference proteome</keyword>
<organism evidence="1 2">
    <name type="scientific">Heterostelium pallidum (strain ATCC 26659 / Pp 5 / PN500)</name>
    <name type="common">Cellular slime mold</name>
    <name type="synonym">Polysphondylium pallidum</name>
    <dbReference type="NCBI Taxonomy" id="670386"/>
    <lineage>
        <taxon>Eukaryota</taxon>
        <taxon>Amoebozoa</taxon>
        <taxon>Evosea</taxon>
        <taxon>Eumycetozoa</taxon>
        <taxon>Dictyostelia</taxon>
        <taxon>Acytosteliales</taxon>
        <taxon>Acytosteliaceae</taxon>
        <taxon>Heterostelium</taxon>
    </lineage>
</organism>
<evidence type="ECO:0008006" key="3">
    <source>
        <dbReference type="Google" id="ProtNLM"/>
    </source>
</evidence>
<evidence type="ECO:0000313" key="1">
    <source>
        <dbReference type="EMBL" id="EFA86749.1"/>
    </source>
</evidence>
<dbReference type="FunCoup" id="D3AWS6">
    <property type="interactions" value="169"/>
</dbReference>
<dbReference type="OMA" id="YEGQVQM"/>
<dbReference type="AlphaFoldDB" id="D3AWS6"/>
<evidence type="ECO:0000313" key="2">
    <source>
        <dbReference type="Proteomes" id="UP000001396"/>
    </source>
</evidence>
<sequence length="614" mass="71588">MEPNKVDTITQKLLKGLISHNDRKARAHTRKEIIDKYNHVYGKNINVVPITCTIKIILKTPTNYHLWINVEGSKTLPQTTESRLKGFESFYEEDPALSFSLEEIGRNGFNIEIKLINDNAPNLLCNTLRSFSSIVYNVQSGLVGNGMEKLQFEVSRTLNDINDFELGKIDFQISLEPIPHFGIKYWKRLPVFDPDTKIPALAMPSPGFVEHDEFNEMIVAFVIIYWMLRGEKHAWDMLPPNVYTRSDFATSDEFFVYRRLNGCNRPYNFFKKVEGKEWDYEMRLSFSGYEIRKDVWLPDNTCCNFKLVDDQLVIVNVQYQMKPDGPVITQLADGSPEWNEFKIKYMMIEFNYNITWAHVGVHFIVEMYNMAFYRNIIRNPIKKLLYPHFDGVIFNNWLVVRPMYNGVVTLAAALTYEGQVQMLTEKFKHMTYRWKPNPLPSNIKNNTYDEADLAAWKLIGEYVDDFISHNKVEINQHWSEIVAVSKDLVDHQLNEDPKANSIETMEELRDCCVFIIYQAVFRHAWIHWKAWDDESQAILYNKDGETSLKDIIYHQNLGNAIEAGVQYPSAYVRHYPILDHEFGGPEFLQRKLWENAHKINPGISIGSLVMSPNI</sequence>
<name>D3AWS6_HETP5</name>
<comment type="caution">
    <text evidence="1">The sequence shown here is derived from an EMBL/GenBank/DDBJ whole genome shotgun (WGS) entry which is preliminary data.</text>
</comment>
<reference evidence="1 2" key="1">
    <citation type="journal article" date="2011" name="Genome Res.">
        <title>Phylogeny-wide analysis of social amoeba genomes highlights ancient origins for complex intercellular communication.</title>
        <authorList>
            <person name="Heidel A.J."/>
            <person name="Lawal H.M."/>
            <person name="Felder M."/>
            <person name="Schilde C."/>
            <person name="Helps N.R."/>
            <person name="Tunggal B."/>
            <person name="Rivero F."/>
            <person name="John U."/>
            <person name="Schleicher M."/>
            <person name="Eichinger L."/>
            <person name="Platzer M."/>
            <person name="Noegel A.A."/>
            <person name="Schaap P."/>
            <person name="Gloeckner G."/>
        </authorList>
    </citation>
    <scope>NUCLEOTIDE SEQUENCE [LARGE SCALE GENOMIC DNA]</scope>
    <source>
        <strain evidence="2">ATCC 26659 / Pp 5 / PN500</strain>
    </source>
</reference>
<protein>
    <recommendedName>
        <fullName evidence="3">Lipoxygenase domain-containing protein</fullName>
    </recommendedName>
</protein>
<proteinExistence type="predicted"/>
<dbReference type="Gene3D" id="1.20.245.10">
    <property type="entry name" value="Lipoxygenase-1, Domain 5"/>
    <property type="match status" value="1"/>
</dbReference>
<dbReference type="GeneID" id="31356087"/>
<accession>D3AWS6</accession>
<dbReference type="InterPro" id="IPR036226">
    <property type="entry name" value="LipOase_C_sf"/>
</dbReference>
<dbReference type="EMBL" id="ADBJ01000002">
    <property type="protein sequence ID" value="EFA86749.1"/>
    <property type="molecule type" value="Genomic_DNA"/>
</dbReference>
<gene>
    <name evidence="1" type="ORF">PPL_00554</name>
</gene>
<dbReference type="Proteomes" id="UP000001396">
    <property type="component" value="Unassembled WGS sequence"/>
</dbReference>